<keyword evidence="3" id="KW-1185">Reference proteome</keyword>
<dbReference type="OrthoDB" id="442921at2759"/>
<accession>A0A4S2MYE6</accession>
<dbReference type="Pfam" id="PF11976">
    <property type="entry name" value="Rad60-SLD"/>
    <property type="match status" value="1"/>
</dbReference>
<dbReference type="Proteomes" id="UP000298138">
    <property type="component" value="Unassembled WGS sequence"/>
</dbReference>
<dbReference type="EMBL" id="ML220117">
    <property type="protein sequence ID" value="TGZ81782.1"/>
    <property type="molecule type" value="Genomic_DNA"/>
</dbReference>
<dbReference type="InterPro" id="IPR029071">
    <property type="entry name" value="Ubiquitin-like_domsf"/>
</dbReference>
<evidence type="ECO:0000259" key="1">
    <source>
        <dbReference type="Pfam" id="PF11976"/>
    </source>
</evidence>
<evidence type="ECO:0000313" key="2">
    <source>
        <dbReference type="EMBL" id="TGZ81782.1"/>
    </source>
</evidence>
<evidence type="ECO:0000313" key="3">
    <source>
        <dbReference type="Proteomes" id="UP000298138"/>
    </source>
</evidence>
<name>A0A4S2MYE6_9PEZI</name>
<dbReference type="STRING" id="341454.A0A4S2MYE6"/>
<dbReference type="InParanoid" id="A0A4S2MYE6"/>
<dbReference type="Gene3D" id="3.10.20.90">
    <property type="entry name" value="Phosphatidylinositol 3-kinase Catalytic Subunit, Chain A, domain 1"/>
    <property type="match status" value="1"/>
</dbReference>
<reference evidence="2 3" key="1">
    <citation type="submission" date="2019-04" db="EMBL/GenBank/DDBJ databases">
        <title>Comparative genomics and transcriptomics to analyze fruiting body development in filamentous ascomycetes.</title>
        <authorList>
            <consortium name="DOE Joint Genome Institute"/>
            <person name="Lutkenhaus R."/>
            <person name="Traeger S."/>
            <person name="Breuer J."/>
            <person name="Kuo A."/>
            <person name="Lipzen A."/>
            <person name="Pangilinan J."/>
            <person name="Dilworth D."/>
            <person name="Sandor L."/>
            <person name="Poggeler S."/>
            <person name="Barry K."/>
            <person name="Grigoriev I.V."/>
            <person name="Nowrousian M."/>
        </authorList>
    </citation>
    <scope>NUCLEOTIDE SEQUENCE [LARGE SCALE GENOMIC DNA]</scope>
    <source>
        <strain evidence="2 3">CBS 389.68</strain>
    </source>
</reference>
<organism evidence="2 3">
    <name type="scientific">Ascodesmis nigricans</name>
    <dbReference type="NCBI Taxonomy" id="341454"/>
    <lineage>
        <taxon>Eukaryota</taxon>
        <taxon>Fungi</taxon>
        <taxon>Dikarya</taxon>
        <taxon>Ascomycota</taxon>
        <taxon>Pezizomycotina</taxon>
        <taxon>Pezizomycetes</taxon>
        <taxon>Pezizales</taxon>
        <taxon>Ascodesmidaceae</taxon>
        <taxon>Ascodesmis</taxon>
    </lineage>
</organism>
<dbReference type="InterPro" id="IPR022617">
    <property type="entry name" value="Rad60/SUMO-like_dom"/>
</dbReference>
<dbReference type="CDD" id="cd01763">
    <property type="entry name" value="Ubl_SUMO_like"/>
    <property type="match status" value="1"/>
</dbReference>
<gene>
    <name evidence="2" type="ORF">EX30DRAFT_371002</name>
</gene>
<dbReference type="AlphaFoldDB" id="A0A4S2MYE6"/>
<protein>
    <recommendedName>
        <fullName evidence="1">Rad60/SUMO-like domain-containing protein</fullName>
    </recommendedName>
</protein>
<feature type="domain" description="Rad60/SUMO-like" evidence="1">
    <location>
        <begin position="17"/>
        <end position="78"/>
    </location>
</feature>
<dbReference type="SUPFAM" id="SSF54236">
    <property type="entry name" value="Ubiquitin-like"/>
    <property type="match status" value="1"/>
</dbReference>
<proteinExistence type="predicted"/>
<sequence>MEDNKAGIKDEIPDKVSIVVRSQGYGELAFNVKTSHKLSKLTSRWCQHNGLDPKTVRFLTEEGQRLNPEDFIKDLDLDLEMDEEDGLMKGYINAHMEQIGGC</sequence>